<dbReference type="EMBL" id="KI913153">
    <property type="protein sequence ID" value="ETV72618.1"/>
    <property type="molecule type" value="Genomic_DNA"/>
</dbReference>
<evidence type="ECO:0000313" key="2">
    <source>
        <dbReference type="EMBL" id="ETV72618.1"/>
    </source>
</evidence>
<dbReference type="OrthoDB" id="2121326at2759"/>
<sequence>MSNVPVVGSPPPPDALESLVTKSGGAAKSNGGLDVLRDLNIKYPTGEQAVLLDAIGCGFCYYDTGRLAVCVSKVNALQKRYYFYENNRSKALLCSIDEHVVGMAGRPHGIKLVLTKDNAILSDAKDDIVKTWRWNPNAQNAGTPPTDPIVIQLNECLTFKFVDRKHILVKFVNTGVSLEFQCGERLKRDDTYLQHSTKVQSGPQRGKLVVDTAHQPNLVQRQKQIEVAALEKRSKQNPRSKDLTHASIKQVVTALEDKFDDYHGCQVTPYCTGPWLQDAHNQTLAELPVLPKTGFEVGKEPTLYGKDMAPHSTSHLLSALQDKDGKWLSSLDIRTRLELSNPVLPRTAVLCNASGRYSVDIQIPGGSAQPEGTKLEVVAGCRLDGFLKDDCASDQLVVVACLREDDLTSRQAEKVLQLVATILADPQGDLSCHALPQNIVYIYMLTCSAGIVNAKYRLVKVDLAESREIAKRFCLHATPTFLMFFEGKLLGATSLGGHAVRIAPTTRNVHLTNKMDHPPRTLLVQGSAKQQVVSEKILRKELFAWDLALDADQAIQRVSKLSKASAVNNGVCPCYNLLLICDDVGEAGLRTLDRFIRTTDSKKVSNPSQQCVVGIIITNPDFEASFASTLCQLCRTAQGRRVSVVTMTDDGVCPHCGIVPKSIVEASPAVSTLVSIAHVFVYRHIRAPTLHRLAERWADQVTQKKSEQMLRGAEVEVHKGLTKDTLFREMEHYLQVGRRGLFAPKDGALGMALSATDTFIMNTHLTTKPHSA</sequence>
<evidence type="ECO:0000259" key="1">
    <source>
        <dbReference type="Pfam" id="PF14977"/>
    </source>
</evidence>
<name>W4G127_APHAT</name>
<dbReference type="VEuPathDB" id="FungiDB:H257_12373"/>
<accession>W4G127</accession>
<organism evidence="2">
    <name type="scientific">Aphanomyces astaci</name>
    <name type="common">Crayfish plague agent</name>
    <dbReference type="NCBI Taxonomy" id="112090"/>
    <lineage>
        <taxon>Eukaryota</taxon>
        <taxon>Sar</taxon>
        <taxon>Stramenopiles</taxon>
        <taxon>Oomycota</taxon>
        <taxon>Saprolegniomycetes</taxon>
        <taxon>Saprolegniales</taxon>
        <taxon>Verrucalvaceae</taxon>
        <taxon>Aphanomyces</taxon>
    </lineage>
</organism>
<dbReference type="GeneID" id="20814369"/>
<dbReference type="SUPFAM" id="SSF52833">
    <property type="entry name" value="Thioredoxin-like"/>
    <property type="match status" value="1"/>
</dbReference>
<dbReference type="PANTHER" id="PTHR23093:SF16">
    <property type="entry name" value="FAM194 C-TERMINAL DOMAIN-CONTAINING PROTEIN"/>
    <property type="match status" value="1"/>
</dbReference>
<reference evidence="2" key="1">
    <citation type="submission" date="2013-12" db="EMBL/GenBank/DDBJ databases">
        <title>The Genome Sequence of Aphanomyces astaci APO3.</title>
        <authorList>
            <consortium name="The Broad Institute Genomics Platform"/>
            <person name="Russ C."/>
            <person name="Tyler B."/>
            <person name="van West P."/>
            <person name="Dieguez-Uribeondo J."/>
            <person name="Young S.K."/>
            <person name="Zeng Q."/>
            <person name="Gargeya S."/>
            <person name="Fitzgerald M."/>
            <person name="Abouelleil A."/>
            <person name="Alvarado L."/>
            <person name="Chapman S.B."/>
            <person name="Gainer-Dewar J."/>
            <person name="Goldberg J."/>
            <person name="Griggs A."/>
            <person name="Gujja S."/>
            <person name="Hansen M."/>
            <person name="Howarth C."/>
            <person name="Imamovic A."/>
            <person name="Ireland A."/>
            <person name="Larimer J."/>
            <person name="McCowan C."/>
            <person name="Murphy C."/>
            <person name="Pearson M."/>
            <person name="Poon T.W."/>
            <person name="Priest M."/>
            <person name="Roberts A."/>
            <person name="Saif S."/>
            <person name="Shea T."/>
            <person name="Sykes S."/>
            <person name="Wortman J."/>
            <person name="Nusbaum C."/>
            <person name="Birren B."/>
        </authorList>
    </citation>
    <scope>NUCLEOTIDE SEQUENCE [LARGE SCALE GENOMIC DNA]</scope>
    <source>
        <strain evidence="2">APO3</strain>
    </source>
</reference>
<proteinExistence type="predicted"/>
<dbReference type="InterPro" id="IPR036249">
    <property type="entry name" value="Thioredoxin-like_sf"/>
</dbReference>
<dbReference type="RefSeq" id="XP_009837846.1">
    <property type="nucleotide sequence ID" value="XM_009839544.1"/>
</dbReference>
<protein>
    <recommendedName>
        <fullName evidence="1">FAM194 C-terminal domain-containing protein</fullName>
    </recommendedName>
</protein>
<dbReference type="PANTHER" id="PTHR23093">
    <property type="entry name" value="SIMILAR TO CHROMOSOME 3 OPEN READING FRAME 20"/>
    <property type="match status" value="1"/>
</dbReference>
<dbReference type="CDD" id="cd02947">
    <property type="entry name" value="TRX_family"/>
    <property type="match status" value="1"/>
</dbReference>
<gene>
    <name evidence="2" type="ORF">H257_12373</name>
</gene>
<dbReference type="Pfam" id="PF14977">
    <property type="entry name" value="FAM194"/>
    <property type="match status" value="1"/>
</dbReference>
<feature type="domain" description="FAM194 C-terminal" evidence="1">
    <location>
        <begin position="41"/>
        <end position="193"/>
    </location>
</feature>
<dbReference type="InterPro" id="IPR029281">
    <property type="entry name" value="FAM194_C"/>
</dbReference>
<dbReference type="AlphaFoldDB" id="W4G127"/>